<dbReference type="InterPro" id="IPR051535">
    <property type="entry name" value="Siderophore_ABC-ATPase"/>
</dbReference>
<dbReference type="InterPro" id="IPR003593">
    <property type="entry name" value="AAA+_ATPase"/>
</dbReference>
<comment type="caution">
    <text evidence="9">The sequence shown here is derived from an EMBL/GenBank/DDBJ whole genome shotgun (WGS) entry which is preliminary data.</text>
</comment>
<protein>
    <submittedName>
        <fullName evidence="9">AAA family ATPase</fullName>
    </submittedName>
</protein>
<keyword evidence="5" id="KW-0408">Iron</keyword>
<proteinExistence type="predicted"/>
<dbReference type="RefSeq" id="WP_211977004.1">
    <property type="nucleotide sequence ID" value="NZ_CBFHAM010000012.1"/>
</dbReference>
<dbReference type="Pfam" id="PF13304">
    <property type="entry name" value="AAA_21"/>
    <property type="match status" value="1"/>
</dbReference>
<gene>
    <name evidence="9" type="ORF">KE626_31220</name>
</gene>
<accession>A0ABS5J9I7</accession>
<keyword evidence="2" id="KW-0813">Transport</keyword>
<keyword evidence="4" id="KW-0410">Iron transport</keyword>
<keyword evidence="3" id="KW-1003">Cell membrane</keyword>
<dbReference type="PANTHER" id="PTHR42771:SF2">
    <property type="entry name" value="IRON(3+)-HYDROXAMATE IMPORT ATP-BINDING PROTEIN FHUC"/>
    <property type="match status" value="1"/>
</dbReference>
<dbReference type="SMART" id="SM00382">
    <property type="entry name" value="AAA"/>
    <property type="match status" value="1"/>
</dbReference>
<keyword evidence="7" id="KW-0472">Membrane</keyword>
<keyword evidence="10" id="KW-1185">Reference proteome</keyword>
<evidence type="ECO:0000256" key="5">
    <source>
        <dbReference type="ARBA" id="ARBA00023004"/>
    </source>
</evidence>
<evidence type="ECO:0000313" key="10">
    <source>
        <dbReference type="Proteomes" id="UP000676386"/>
    </source>
</evidence>
<evidence type="ECO:0000256" key="7">
    <source>
        <dbReference type="ARBA" id="ARBA00023136"/>
    </source>
</evidence>
<dbReference type="InterPro" id="IPR003959">
    <property type="entry name" value="ATPase_AAA_core"/>
</dbReference>
<dbReference type="InterPro" id="IPR027417">
    <property type="entry name" value="P-loop_NTPase"/>
</dbReference>
<dbReference type="InterPro" id="IPR038729">
    <property type="entry name" value="Rad50/SbcC_AAA"/>
</dbReference>
<dbReference type="Pfam" id="PF13476">
    <property type="entry name" value="AAA_23"/>
    <property type="match status" value="1"/>
</dbReference>
<evidence type="ECO:0000259" key="8">
    <source>
        <dbReference type="SMART" id="SM00382"/>
    </source>
</evidence>
<sequence length="250" mass="28088">MVTKRGLIELSLKQEKVPPTKAYPFNIPALKNFSSLQFHPKVTYLSGENGMGKSTLIEAIAVACGFNPEGGTINFNFATRASHSILHEYLRIARAPVRPRDGFFLRSESFFNLGTNIEQLDAEPEGGGKVINNYGGVSLHEQSHGESFWALFMHRFSGNGLYILDEPEAALSPARQMAMLSRMHELIEQQSQFIIATHSPIVMAYPDATIYELSESGIRKTNYNETENYKISHQFINNYENLLKILLGKE</sequence>
<organism evidence="9 10">
    <name type="scientific">Chitinophaga hostae</name>
    <dbReference type="NCBI Taxonomy" id="2831022"/>
    <lineage>
        <taxon>Bacteria</taxon>
        <taxon>Pseudomonadati</taxon>
        <taxon>Bacteroidota</taxon>
        <taxon>Chitinophagia</taxon>
        <taxon>Chitinophagales</taxon>
        <taxon>Chitinophagaceae</taxon>
        <taxon>Chitinophaga</taxon>
    </lineage>
</organism>
<reference evidence="9 10" key="1">
    <citation type="submission" date="2021-04" db="EMBL/GenBank/DDBJ databases">
        <title>Chitinophaga sp. nov., isolated from the rhizosphere soil.</title>
        <authorList>
            <person name="He S."/>
        </authorList>
    </citation>
    <scope>NUCLEOTIDE SEQUENCE [LARGE SCALE GENOMIC DNA]</scope>
    <source>
        <strain evidence="9 10">2R12</strain>
    </source>
</reference>
<comment type="subcellular location">
    <subcellularLocation>
        <location evidence="1">Cell membrane</location>
        <topology evidence="1">Peripheral membrane protein</topology>
    </subcellularLocation>
</comment>
<evidence type="ECO:0000256" key="3">
    <source>
        <dbReference type="ARBA" id="ARBA00022475"/>
    </source>
</evidence>
<evidence type="ECO:0000256" key="6">
    <source>
        <dbReference type="ARBA" id="ARBA00023065"/>
    </source>
</evidence>
<evidence type="ECO:0000313" key="9">
    <source>
        <dbReference type="EMBL" id="MBS0031845.1"/>
    </source>
</evidence>
<dbReference type="SUPFAM" id="SSF52540">
    <property type="entry name" value="P-loop containing nucleoside triphosphate hydrolases"/>
    <property type="match status" value="1"/>
</dbReference>
<evidence type="ECO:0000256" key="2">
    <source>
        <dbReference type="ARBA" id="ARBA00022448"/>
    </source>
</evidence>
<name>A0ABS5J9I7_9BACT</name>
<evidence type="ECO:0000256" key="1">
    <source>
        <dbReference type="ARBA" id="ARBA00004202"/>
    </source>
</evidence>
<dbReference type="Gene3D" id="3.40.50.300">
    <property type="entry name" value="P-loop containing nucleotide triphosphate hydrolases"/>
    <property type="match status" value="2"/>
</dbReference>
<dbReference type="Proteomes" id="UP000676386">
    <property type="component" value="Unassembled WGS sequence"/>
</dbReference>
<evidence type="ECO:0000256" key="4">
    <source>
        <dbReference type="ARBA" id="ARBA00022496"/>
    </source>
</evidence>
<dbReference type="EMBL" id="JAGTXB010000025">
    <property type="protein sequence ID" value="MBS0031845.1"/>
    <property type="molecule type" value="Genomic_DNA"/>
</dbReference>
<keyword evidence="6" id="KW-0406">Ion transport</keyword>
<feature type="domain" description="AAA+ ATPase" evidence="8">
    <location>
        <begin position="39"/>
        <end position="216"/>
    </location>
</feature>
<dbReference type="PANTHER" id="PTHR42771">
    <property type="entry name" value="IRON(3+)-HYDROXAMATE IMPORT ATP-BINDING PROTEIN FHUC"/>
    <property type="match status" value="1"/>
</dbReference>